<accession>A0A7W5B4Z4</accession>
<dbReference type="PRINTS" id="PR00080">
    <property type="entry name" value="SDRFAMILY"/>
</dbReference>
<evidence type="ECO:0000256" key="1">
    <source>
        <dbReference type="ARBA" id="ARBA00006484"/>
    </source>
</evidence>
<comment type="caution">
    <text evidence="5">The sequence shown here is derived from an EMBL/GenBank/DDBJ whole genome shotgun (WGS) entry which is preliminary data.</text>
</comment>
<keyword evidence="2" id="KW-0560">Oxidoreductase</keyword>
<evidence type="ECO:0000256" key="4">
    <source>
        <dbReference type="SAM" id="Coils"/>
    </source>
</evidence>
<keyword evidence="4" id="KW-0175">Coiled coil</keyword>
<dbReference type="PROSITE" id="PS00061">
    <property type="entry name" value="ADH_SHORT"/>
    <property type="match status" value="1"/>
</dbReference>
<dbReference type="Gene3D" id="3.40.50.720">
    <property type="entry name" value="NAD(P)-binding Rossmann-like Domain"/>
    <property type="match status" value="1"/>
</dbReference>
<dbReference type="Proteomes" id="UP000570361">
    <property type="component" value="Unassembled WGS sequence"/>
</dbReference>
<reference evidence="5 6" key="1">
    <citation type="submission" date="2020-08" db="EMBL/GenBank/DDBJ databases">
        <title>Genomic Encyclopedia of Type Strains, Phase III (KMG-III): the genomes of soil and plant-associated and newly described type strains.</title>
        <authorList>
            <person name="Whitman W."/>
        </authorList>
    </citation>
    <scope>NUCLEOTIDE SEQUENCE [LARGE SCALE GENOMIC DNA]</scope>
    <source>
        <strain evidence="5 6">CECT 5862</strain>
    </source>
</reference>
<dbReference type="GO" id="GO:0016020">
    <property type="term" value="C:membrane"/>
    <property type="evidence" value="ECO:0007669"/>
    <property type="project" value="TreeGrafter"/>
</dbReference>
<dbReference type="GO" id="GO:0016491">
    <property type="term" value="F:oxidoreductase activity"/>
    <property type="evidence" value="ECO:0007669"/>
    <property type="project" value="UniProtKB-KW"/>
</dbReference>
<dbReference type="EMBL" id="JACHXK010000030">
    <property type="protein sequence ID" value="MBB3114362.1"/>
    <property type="molecule type" value="Genomic_DNA"/>
</dbReference>
<evidence type="ECO:0000313" key="5">
    <source>
        <dbReference type="EMBL" id="MBB3114362.1"/>
    </source>
</evidence>
<dbReference type="InterPro" id="IPR002347">
    <property type="entry name" value="SDR_fam"/>
</dbReference>
<evidence type="ECO:0000313" key="6">
    <source>
        <dbReference type="Proteomes" id="UP000570361"/>
    </source>
</evidence>
<dbReference type="SUPFAM" id="SSF51735">
    <property type="entry name" value="NAD(P)-binding Rossmann-fold domains"/>
    <property type="match status" value="1"/>
</dbReference>
<dbReference type="PANTHER" id="PTHR44196:SF2">
    <property type="entry name" value="SHORT-CHAIN DEHYDROGENASE-RELATED"/>
    <property type="match status" value="1"/>
</dbReference>
<evidence type="ECO:0008006" key="7">
    <source>
        <dbReference type="Google" id="ProtNLM"/>
    </source>
</evidence>
<sequence length="265" mass="29103">MNHTVLITGASSGIGYELAKLFAQDHYRLILVARNRQRLEQIREELLHWTQDIAVIEKDLSRAGAAEEVYREVRAQEREVQVLVNNAGFGLTGHFAELPIASQLQMIQLNIAALTELTHLFAQDMIAGRYGRILNVGSVASFVATPSMSVYAATKAYVLSFSESLGSELRRRGDITVTALCPGPTKTNFAKAAQMGELETWFNKVSMSPEAVARAGYNGLKARKAVVIPGGSNGLMTFGLRFIPRRWVQRAAGNILTTPDQSKPK</sequence>
<comment type="similarity">
    <text evidence="1 3">Belongs to the short-chain dehydrogenases/reductases (SDR) family.</text>
</comment>
<dbReference type="InterPro" id="IPR036291">
    <property type="entry name" value="NAD(P)-bd_dom_sf"/>
</dbReference>
<dbReference type="Pfam" id="PF00106">
    <property type="entry name" value="adh_short"/>
    <property type="match status" value="1"/>
</dbReference>
<gene>
    <name evidence="5" type="ORF">FHS18_006483</name>
</gene>
<keyword evidence="6" id="KW-1185">Reference proteome</keyword>
<evidence type="ECO:0000256" key="3">
    <source>
        <dbReference type="RuleBase" id="RU000363"/>
    </source>
</evidence>
<evidence type="ECO:0000256" key="2">
    <source>
        <dbReference type="ARBA" id="ARBA00023002"/>
    </source>
</evidence>
<proteinExistence type="inferred from homology"/>
<feature type="coiled-coil region" evidence="4">
    <location>
        <begin position="39"/>
        <end position="86"/>
    </location>
</feature>
<organism evidence="5 6">
    <name type="scientific">Paenibacillus phyllosphaerae</name>
    <dbReference type="NCBI Taxonomy" id="274593"/>
    <lineage>
        <taxon>Bacteria</taxon>
        <taxon>Bacillati</taxon>
        <taxon>Bacillota</taxon>
        <taxon>Bacilli</taxon>
        <taxon>Bacillales</taxon>
        <taxon>Paenibacillaceae</taxon>
        <taxon>Paenibacillus</taxon>
    </lineage>
</organism>
<protein>
    <recommendedName>
        <fullName evidence="7">Short-chain dehydrogenase</fullName>
    </recommendedName>
</protein>
<dbReference type="PANTHER" id="PTHR44196">
    <property type="entry name" value="DEHYDROGENASE/REDUCTASE SDR FAMILY MEMBER 7B"/>
    <property type="match status" value="1"/>
</dbReference>
<dbReference type="InterPro" id="IPR020904">
    <property type="entry name" value="Sc_DH/Rdtase_CS"/>
</dbReference>
<name>A0A7W5B4Z4_9BACL</name>
<dbReference type="PRINTS" id="PR00081">
    <property type="entry name" value="GDHRDH"/>
</dbReference>
<dbReference type="PIRSF" id="PIRSF000126">
    <property type="entry name" value="11-beta-HSD1"/>
    <property type="match status" value="1"/>
</dbReference>
<dbReference type="CDD" id="cd05233">
    <property type="entry name" value="SDR_c"/>
    <property type="match status" value="1"/>
</dbReference>
<dbReference type="AlphaFoldDB" id="A0A7W5B4Z4"/>
<dbReference type="RefSeq" id="WP_343060767.1">
    <property type="nucleotide sequence ID" value="NZ_JACHXK010000030.1"/>
</dbReference>